<proteinExistence type="predicted"/>
<dbReference type="AlphaFoldDB" id="A0A5P1FGA9"/>
<evidence type="ECO:0000313" key="1">
    <source>
        <dbReference type="EMBL" id="ONK75909.1"/>
    </source>
</evidence>
<dbReference type="Proteomes" id="UP000243459">
    <property type="component" value="Chromosome 3"/>
</dbReference>
<sequence>MVKRLEALRRLMRNLSKAQSSQAEAVDTLRNSWADEVESVEESSPQLRSSILNVDGGSSRSLRTDPILEPILNVVGSYLGKSDPDRTHRSIPGLSGIVVVTQASMAQVEINNVVHKEVKVQEVIGTSGVKILHNQGCSEVHQTNLDQAGSDTHCRGMEYVENYIVDTGAI</sequence>
<protein>
    <submittedName>
        <fullName evidence="1">Uncharacterized protein</fullName>
    </submittedName>
</protein>
<accession>A0A5P1FGA9</accession>
<gene>
    <name evidence="1" type="ORF">A4U43_C03F21840</name>
</gene>
<name>A0A5P1FGA9_ASPOF</name>
<evidence type="ECO:0000313" key="2">
    <source>
        <dbReference type="Proteomes" id="UP000243459"/>
    </source>
</evidence>
<dbReference type="Gramene" id="ONK75909">
    <property type="protein sequence ID" value="ONK75909"/>
    <property type="gene ID" value="A4U43_C03F21840"/>
</dbReference>
<organism evidence="1 2">
    <name type="scientific">Asparagus officinalis</name>
    <name type="common">Garden asparagus</name>
    <dbReference type="NCBI Taxonomy" id="4686"/>
    <lineage>
        <taxon>Eukaryota</taxon>
        <taxon>Viridiplantae</taxon>
        <taxon>Streptophyta</taxon>
        <taxon>Embryophyta</taxon>
        <taxon>Tracheophyta</taxon>
        <taxon>Spermatophyta</taxon>
        <taxon>Magnoliopsida</taxon>
        <taxon>Liliopsida</taxon>
        <taxon>Asparagales</taxon>
        <taxon>Asparagaceae</taxon>
        <taxon>Asparagoideae</taxon>
        <taxon>Asparagus</taxon>
    </lineage>
</organism>
<reference evidence="2" key="1">
    <citation type="journal article" date="2017" name="Nat. Commun.">
        <title>The asparagus genome sheds light on the origin and evolution of a young Y chromosome.</title>
        <authorList>
            <person name="Harkess A."/>
            <person name="Zhou J."/>
            <person name="Xu C."/>
            <person name="Bowers J.E."/>
            <person name="Van der Hulst R."/>
            <person name="Ayyampalayam S."/>
            <person name="Mercati F."/>
            <person name="Riccardi P."/>
            <person name="McKain M.R."/>
            <person name="Kakrana A."/>
            <person name="Tang H."/>
            <person name="Ray J."/>
            <person name="Groenendijk J."/>
            <person name="Arikit S."/>
            <person name="Mathioni S.M."/>
            <person name="Nakano M."/>
            <person name="Shan H."/>
            <person name="Telgmann-Rauber A."/>
            <person name="Kanno A."/>
            <person name="Yue Z."/>
            <person name="Chen H."/>
            <person name="Li W."/>
            <person name="Chen Y."/>
            <person name="Xu X."/>
            <person name="Zhang Y."/>
            <person name="Luo S."/>
            <person name="Chen H."/>
            <person name="Gao J."/>
            <person name="Mao Z."/>
            <person name="Pires J.C."/>
            <person name="Luo M."/>
            <person name="Kudrna D."/>
            <person name="Wing R.A."/>
            <person name="Meyers B.C."/>
            <person name="Yi K."/>
            <person name="Kong H."/>
            <person name="Lavrijsen P."/>
            <person name="Sunseri F."/>
            <person name="Falavigna A."/>
            <person name="Ye Y."/>
            <person name="Leebens-Mack J.H."/>
            <person name="Chen G."/>
        </authorList>
    </citation>
    <scope>NUCLEOTIDE SEQUENCE [LARGE SCALE GENOMIC DNA]</scope>
    <source>
        <strain evidence="2">cv. DH0086</strain>
    </source>
</reference>
<dbReference type="EMBL" id="CM007383">
    <property type="protein sequence ID" value="ONK75909.1"/>
    <property type="molecule type" value="Genomic_DNA"/>
</dbReference>
<keyword evidence="2" id="KW-1185">Reference proteome</keyword>